<sequence>MFFHFQVGQRIFNVVITTFYRHDFAFRYGIGNCYRCLVRMGSGLMIRQSYCGIPNLVIQRESFERGAGGGRYVSRRIECCVMQESLQIPNIEASTTGDPAATSPAFEAWWQLARW</sequence>
<gene>
    <name evidence="1" type="ORF">OCU04_003930</name>
</gene>
<name>A0A9X0AWE2_9HELO</name>
<evidence type="ECO:0000313" key="1">
    <source>
        <dbReference type="EMBL" id="KAJ8068368.1"/>
    </source>
</evidence>
<protein>
    <submittedName>
        <fullName evidence="1">Uncharacterized protein</fullName>
    </submittedName>
</protein>
<dbReference type="EMBL" id="JAPEIS010000003">
    <property type="protein sequence ID" value="KAJ8068368.1"/>
    <property type="molecule type" value="Genomic_DNA"/>
</dbReference>
<accession>A0A9X0AWE2</accession>
<evidence type="ECO:0000313" key="2">
    <source>
        <dbReference type="Proteomes" id="UP001152300"/>
    </source>
</evidence>
<keyword evidence="2" id="KW-1185">Reference proteome</keyword>
<organism evidence="1 2">
    <name type="scientific">Sclerotinia nivalis</name>
    <dbReference type="NCBI Taxonomy" id="352851"/>
    <lineage>
        <taxon>Eukaryota</taxon>
        <taxon>Fungi</taxon>
        <taxon>Dikarya</taxon>
        <taxon>Ascomycota</taxon>
        <taxon>Pezizomycotina</taxon>
        <taxon>Leotiomycetes</taxon>
        <taxon>Helotiales</taxon>
        <taxon>Sclerotiniaceae</taxon>
        <taxon>Sclerotinia</taxon>
    </lineage>
</organism>
<comment type="caution">
    <text evidence="1">The sequence shown here is derived from an EMBL/GenBank/DDBJ whole genome shotgun (WGS) entry which is preliminary data.</text>
</comment>
<reference evidence="1" key="1">
    <citation type="submission" date="2022-11" db="EMBL/GenBank/DDBJ databases">
        <title>Genome Resource of Sclerotinia nivalis Strain SnTB1, a Plant Pathogen Isolated from American Ginseng.</title>
        <authorList>
            <person name="Fan S."/>
        </authorList>
    </citation>
    <scope>NUCLEOTIDE SEQUENCE</scope>
    <source>
        <strain evidence="1">SnTB1</strain>
    </source>
</reference>
<dbReference type="Proteomes" id="UP001152300">
    <property type="component" value="Unassembled WGS sequence"/>
</dbReference>
<proteinExistence type="predicted"/>
<dbReference type="AlphaFoldDB" id="A0A9X0AWE2"/>